<keyword evidence="3" id="KW-1185">Reference proteome</keyword>
<feature type="region of interest" description="Disordered" evidence="1">
    <location>
        <begin position="1"/>
        <end position="79"/>
    </location>
</feature>
<evidence type="ECO:0000313" key="3">
    <source>
        <dbReference type="Proteomes" id="UP000283269"/>
    </source>
</evidence>
<evidence type="ECO:0000256" key="1">
    <source>
        <dbReference type="SAM" id="MobiDB-lite"/>
    </source>
</evidence>
<feature type="compositionally biased region" description="Polar residues" evidence="1">
    <location>
        <begin position="202"/>
        <end position="212"/>
    </location>
</feature>
<gene>
    <name evidence="2" type="ORF">CVT25_003309</name>
</gene>
<proteinExistence type="predicted"/>
<dbReference type="EMBL" id="NHYD01003366">
    <property type="protein sequence ID" value="PPQ79742.1"/>
    <property type="molecule type" value="Genomic_DNA"/>
</dbReference>
<sequence>MTQINDMNRPDPSPSRFSGTTSSHNAHSQHQPHVSRSWVGGDGPPDPTNMEYNDDDDDETKIGDVSDTQSSSSETLNDDASEYSFTVDLDHALESGSFDDDDFHNADADTNQHMHDIVRYPQSTMRSFTTVTNSRPSASFFEGATNVTINGVNFRNGSDITAEQLQHHLGHRQGTTSRPTTVNSNGIFFGAARDVFIYNSGASTNGSQSHHGSQMPRGRGADLHPGGASWTRPPYSASNSPPFYFNSHTRTRYQNQQQFGTNNQPNNRNEQSLRWTADADGTRQFGAGLSNFTINGGNFFSVGGYTHSEGDIEFH</sequence>
<feature type="compositionally biased region" description="Polar residues" evidence="1">
    <location>
        <begin position="236"/>
        <end position="247"/>
    </location>
</feature>
<dbReference type="InParanoid" id="A0A409WMN4"/>
<comment type="caution">
    <text evidence="2">The sequence shown here is derived from an EMBL/GenBank/DDBJ whole genome shotgun (WGS) entry which is preliminary data.</text>
</comment>
<dbReference type="AlphaFoldDB" id="A0A409WMN4"/>
<name>A0A409WMN4_PSICY</name>
<feature type="compositionally biased region" description="Polar residues" evidence="1">
    <location>
        <begin position="66"/>
        <end position="75"/>
    </location>
</feature>
<feature type="region of interest" description="Disordered" evidence="1">
    <location>
        <begin position="202"/>
        <end position="247"/>
    </location>
</feature>
<protein>
    <submittedName>
        <fullName evidence="2">Uncharacterized protein</fullName>
    </submittedName>
</protein>
<organism evidence="2 3">
    <name type="scientific">Psilocybe cyanescens</name>
    <dbReference type="NCBI Taxonomy" id="93625"/>
    <lineage>
        <taxon>Eukaryota</taxon>
        <taxon>Fungi</taxon>
        <taxon>Dikarya</taxon>
        <taxon>Basidiomycota</taxon>
        <taxon>Agaricomycotina</taxon>
        <taxon>Agaricomycetes</taxon>
        <taxon>Agaricomycetidae</taxon>
        <taxon>Agaricales</taxon>
        <taxon>Agaricineae</taxon>
        <taxon>Strophariaceae</taxon>
        <taxon>Psilocybe</taxon>
    </lineage>
</organism>
<feature type="compositionally biased region" description="Polar residues" evidence="1">
    <location>
        <begin position="15"/>
        <end position="34"/>
    </location>
</feature>
<evidence type="ECO:0000313" key="2">
    <source>
        <dbReference type="EMBL" id="PPQ79742.1"/>
    </source>
</evidence>
<reference evidence="2 3" key="1">
    <citation type="journal article" date="2018" name="Evol. Lett.">
        <title>Horizontal gene cluster transfer increased hallucinogenic mushroom diversity.</title>
        <authorList>
            <person name="Reynolds H.T."/>
            <person name="Vijayakumar V."/>
            <person name="Gluck-Thaler E."/>
            <person name="Korotkin H.B."/>
            <person name="Matheny P.B."/>
            <person name="Slot J.C."/>
        </authorList>
    </citation>
    <scope>NUCLEOTIDE SEQUENCE [LARGE SCALE GENOMIC DNA]</scope>
    <source>
        <strain evidence="2 3">2631</strain>
    </source>
</reference>
<accession>A0A409WMN4</accession>
<dbReference type="Proteomes" id="UP000283269">
    <property type="component" value="Unassembled WGS sequence"/>
</dbReference>